<gene>
    <name evidence="1" type="ORF">FPZ54_16460</name>
</gene>
<evidence type="ECO:0000313" key="2">
    <source>
        <dbReference type="Proteomes" id="UP000318055"/>
    </source>
</evidence>
<dbReference type="OrthoDB" id="34459at2"/>
<name>A0A518RJ35_9SPHN</name>
<dbReference type="EMBL" id="CP042239">
    <property type="protein sequence ID" value="QDX27440.1"/>
    <property type="molecule type" value="Genomic_DNA"/>
</dbReference>
<proteinExistence type="predicted"/>
<dbReference type="AlphaFoldDB" id="A0A518RJ35"/>
<accession>A0A518RJ35</accession>
<organism evidence="1 2">
    <name type="scientific">Sphingomonas suaedae</name>
    <dbReference type="NCBI Taxonomy" id="2599297"/>
    <lineage>
        <taxon>Bacteria</taxon>
        <taxon>Pseudomonadati</taxon>
        <taxon>Pseudomonadota</taxon>
        <taxon>Alphaproteobacteria</taxon>
        <taxon>Sphingomonadales</taxon>
        <taxon>Sphingomonadaceae</taxon>
        <taxon>Sphingomonas</taxon>
    </lineage>
</organism>
<keyword evidence="2" id="KW-1185">Reference proteome</keyword>
<sequence length="117" mass="13184">MDRRRRTGADLLTSANPWPVTPDGRYFVVRGRLWRMSNPALAEAEREALVRDLMAARRAVRAREAGARARVDAAKHALGERGPVWWDDGAPDWNRHLAKNTPYADWYAALDSDATDA</sequence>
<protein>
    <submittedName>
        <fullName evidence="1">Uncharacterized protein</fullName>
    </submittedName>
</protein>
<reference evidence="1 2" key="1">
    <citation type="submission" date="2019-07" db="EMBL/GenBank/DDBJ databases">
        <title>Sphingomonas alkalisoli sp. nov., isolated from rhizosphere soil of Suaedae salsa.</title>
        <authorList>
            <person name="Zhang H."/>
            <person name="Xu L."/>
            <person name="Zhang J.-X."/>
            <person name="Sun J.-Q."/>
        </authorList>
    </citation>
    <scope>NUCLEOTIDE SEQUENCE [LARGE SCALE GENOMIC DNA]</scope>
    <source>
        <strain evidence="1 2">XS-10</strain>
    </source>
</reference>
<dbReference type="Proteomes" id="UP000318055">
    <property type="component" value="Chromosome"/>
</dbReference>
<dbReference type="KEGG" id="ssua:FPZ54_16460"/>
<evidence type="ECO:0000313" key="1">
    <source>
        <dbReference type="EMBL" id="QDX27440.1"/>
    </source>
</evidence>